<evidence type="ECO:0000256" key="2">
    <source>
        <dbReference type="PIRSR" id="PIRSR601461-1"/>
    </source>
</evidence>
<protein>
    <submittedName>
        <fullName evidence="7">Aspartic peptidase</fullName>
    </submittedName>
</protein>
<dbReference type="PROSITE" id="PS00141">
    <property type="entry name" value="ASP_PROTEASE"/>
    <property type="match status" value="1"/>
</dbReference>
<dbReference type="OrthoDB" id="2747330at2759"/>
<evidence type="ECO:0000256" key="5">
    <source>
        <dbReference type="SAM" id="SignalP"/>
    </source>
</evidence>
<name>A0A2P5CW82_PARAD</name>
<dbReference type="GO" id="GO:0004190">
    <property type="term" value="F:aspartic-type endopeptidase activity"/>
    <property type="evidence" value="ECO:0007669"/>
    <property type="project" value="UniProtKB-KW"/>
</dbReference>
<dbReference type="InterPro" id="IPR021109">
    <property type="entry name" value="Peptidase_aspartic_dom_sf"/>
</dbReference>
<evidence type="ECO:0000256" key="3">
    <source>
        <dbReference type="RuleBase" id="RU000454"/>
    </source>
</evidence>
<keyword evidence="5" id="KW-0732">Signal</keyword>
<sequence length="570" mass="62120">MATRYLVVSTVAVVLACVVAEGGNAAAMTLSSRLIHRFSEEAKRFRVSGKGNGNGNDSSWEWGERRSVDYYGRLLASDVQRQKMRLASQFLLLFPSEGSQTMSLGNDFGWLHYTWIDIGTPNVPFLVALDVGSDLLWIPCDCIQCAPLSSSYYSSLAKKPQGVSSSGKEVSMRSLTKDRDLNEYAPSGSSTSKHLSCGHQLCDLGPNCKNPKQPCPYIVNYHTENTSTSGLLVEDILHLAAWKNDTSNSSVQAPVIIGCGMKQSGGYLEGIAPDGLMGLGLGEISVPSFLAKAGLVRNSFSLCFDEDSSGWLFFGDQGPVNQHSTSFLPSTSNGNYDTYIVGVQAFCIGNSCIKETSFKALVDSGTSFTFLPQDVYEKVSKEFDRRVNATRTSYEGYPWKYCYKTSSRALPKIPSVTLLFPADNSFVVYDPVFPVNNNVGVVGFCFAIQPGDEEIGIIGQNFMTGYRMVFDREALKFGWSRSNCQDLSDAKSLNLTPPPIGTPANPLPTNEQQSNPGQHAVAPAVAGRAPSKSSAASSWITELRFSLLRLSLLILQLHIVLDFLMGTCFF</sequence>
<keyword evidence="3" id="KW-0645">Protease</keyword>
<comment type="caution">
    <text evidence="7">The sequence shown here is derived from an EMBL/GenBank/DDBJ whole genome shotgun (WGS) entry which is preliminary data.</text>
</comment>
<feature type="active site" evidence="2">
    <location>
        <position position="130"/>
    </location>
</feature>
<accession>A0A2P5CW82</accession>
<dbReference type="GO" id="GO:0006508">
    <property type="term" value="P:proteolysis"/>
    <property type="evidence" value="ECO:0007669"/>
    <property type="project" value="UniProtKB-KW"/>
</dbReference>
<gene>
    <name evidence="7" type="ORF">PanWU01x14_117960</name>
</gene>
<dbReference type="InterPro" id="IPR033121">
    <property type="entry name" value="PEPTIDASE_A1"/>
</dbReference>
<evidence type="ECO:0000256" key="4">
    <source>
        <dbReference type="SAM" id="MobiDB-lite"/>
    </source>
</evidence>
<dbReference type="PRINTS" id="PR00792">
    <property type="entry name" value="PEPSIN"/>
</dbReference>
<dbReference type="STRING" id="3476.A0A2P5CW82"/>
<comment type="similarity">
    <text evidence="1 3">Belongs to the peptidase A1 family.</text>
</comment>
<feature type="compositionally biased region" description="Polar residues" evidence="4">
    <location>
        <begin position="507"/>
        <end position="517"/>
    </location>
</feature>
<feature type="domain" description="Peptidase A1" evidence="6">
    <location>
        <begin position="112"/>
        <end position="480"/>
    </location>
</feature>
<feature type="active site" evidence="2">
    <location>
        <position position="363"/>
    </location>
</feature>
<dbReference type="PANTHER" id="PTHR13683">
    <property type="entry name" value="ASPARTYL PROTEASES"/>
    <property type="match status" value="1"/>
</dbReference>
<dbReference type="Gene3D" id="2.40.70.10">
    <property type="entry name" value="Acid Proteases"/>
    <property type="match status" value="2"/>
</dbReference>
<dbReference type="InterPro" id="IPR001461">
    <property type="entry name" value="Aspartic_peptidase_A1"/>
</dbReference>
<feature type="region of interest" description="Disordered" evidence="4">
    <location>
        <begin position="492"/>
        <end position="529"/>
    </location>
</feature>
<dbReference type="PROSITE" id="PS51257">
    <property type="entry name" value="PROKAR_LIPOPROTEIN"/>
    <property type="match status" value="1"/>
</dbReference>
<evidence type="ECO:0000256" key="1">
    <source>
        <dbReference type="ARBA" id="ARBA00007447"/>
    </source>
</evidence>
<reference evidence="8" key="1">
    <citation type="submission" date="2016-06" db="EMBL/GenBank/DDBJ databases">
        <title>Parallel loss of symbiosis genes in relatives of nitrogen-fixing non-legume Parasponia.</title>
        <authorList>
            <person name="Van Velzen R."/>
            <person name="Holmer R."/>
            <person name="Bu F."/>
            <person name="Rutten L."/>
            <person name="Van Zeijl A."/>
            <person name="Liu W."/>
            <person name="Santuari L."/>
            <person name="Cao Q."/>
            <person name="Sharma T."/>
            <person name="Shen D."/>
            <person name="Roswanjaya Y."/>
            <person name="Wardhani T."/>
            <person name="Kalhor M.S."/>
            <person name="Jansen J."/>
            <person name="Van den Hoogen J."/>
            <person name="Gungor B."/>
            <person name="Hartog M."/>
            <person name="Hontelez J."/>
            <person name="Verver J."/>
            <person name="Yang W.-C."/>
            <person name="Schijlen E."/>
            <person name="Repin R."/>
            <person name="Schilthuizen M."/>
            <person name="Schranz E."/>
            <person name="Heidstra R."/>
            <person name="Miyata K."/>
            <person name="Fedorova E."/>
            <person name="Kohlen W."/>
            <person name="Bisseling T."/>
            <person name="Smit S."/>
            <person name="Geurts R."/>
        </authorList>
    </citation>
    <scope>NUCLEOTIDE SEQUENCE [LARGE SCALE GENOMIC DNA]</scope>
    <source>
        <strain evidence="8">cv. WU1-14</strain>
    </source>
</reference>
<evidence type="ECO:0000259" key="6">
    <source>
        <dbReference type="PROSITE" id="PS51767"/>
    </source>
</evidence>
<dbReference type="InterPro" id="IPR032861">
    <property type="entry name" value="TAXi_N"/>
</dbReference>
<dbReference type="PROSITE" id="PS51767">
    <property type="entry name" value="PEPTIDASE_A1"/>
    <property type="match status" value="1"/>
</dbReference>
<dbReference type="FunFam" id="2.40.70.10:FF:000014">
    <property type="entry name" value="Aspartyl protease family protein 1"/>
    <property type="match status" value="1"/>
</dbReference>
<dbReference type="Proteomes" id="UP000237105">
    <property type="component" value="Unassembled WGS sequence"/>
</dbReference>
<dbReference type="Pfam" id="PF14543">
    <property type="entry name" value="TAXi_N"/>
    <property type="match status" value="1"/>
</dbReference>
<dbReference type="InterPro" id="IPR001969">
    <property type="entry name" value="Aspartic_peptidase_AS"/>
</dbReference>
<organism evidence="7 8">
    <name type="scientific">Parasponia andersonii</name>
    <name type="common">Sponia andersonii</name>
    <dbReference type="NCBI Taxonomy" id="3476"/>
    <lineage>
        <taxon>Eukaryota</taxon>
        <taxon>Viridiplantae</taxon>
        <taxon>Streptophyta</taxon>
        <taxon>Embryophyta</taxon>
        <taxon>Tracheophyta</taxon>
        <taxon>Spermatophyta</taxon>
        <taxon>Magnoliopsida</taxon>
        <taxon>eudicotyledons</taxon>
        <taxon>Gunneridae</taxon>
        <taxon>Pentapetalae</taxon>
        <taxon>rosids</taxon>
        <taxon>fabids</taxon>
        <taxon>Rosales</taxon>
        <taxon>Cannabaceae</taxon>
        <taxon>Parasponia</taxon>
    </lineage>
</organism>
<dbReference type="InterPro" id="IPR032799">
    <property type="entry name" value="TAXi_C"/>
</dbReference>
<keyword evidence="3" id="KW-0378">Hydrolase</keyword>
<evidence type="ECO:0000313" key="7">
    <source>
        <dbReference type="EMBL" id="PON65279.1"/>
    </source>
</evidence>
<evidence type="ECO:0000313" key="8">
    <source>
        <dbReference type="Proteomes" id="UP000237105"/>
    </source>
</evidence>
<feature type="signal peptide" evidence="5">
    <location>
        <begin position="1"/>
        <end position="16"/>
    </location>
</feature>
<keyword evidence="3" id="KW-0064">Aspartyl protease</keyword>
<dbReference type="AlphaFoldDB" id="A0A2P5CW82"/>
<feature type="chain" id="PRO_5015166854" evidence="5">
    <location>
        <begin position="17"/>
        <end position="570"/>
    </location>
</feature>
<dbReference type="PANTHER" id="PTHR13683:SF743">
    <property type="entry name" value="ASPARTIC PROTEINASE-LIKE PROTEIN 1"/>
    <property type="match status" value="1"/>
</dbReference>
<dbReference type="SUPFAM" id="SSF50630">
    <property type="entry name" value="Acid proteases"/>
    <property type="match status" value="1"/>
</dbReference>
<dbReference type="EMBL" id="JXTB01000089">
    <property type="protein sequence ID" value="PON65279.1"/>
    <property type="molecule type" value="Genomic_DNA"/>
</dbReference>
<proteinExistence type="inferred from homology"/>
<keyword evidence="8" id="KW-1185">Reference proteome</keyword>
<dbReference type="Pfam" id="PF14541">
    <property type="entry name" value="TAXi_C"/>
    <property type="match status" value="1"/>
</dbReference>